<gene>
    <name evidence="1" type="ORF">CO057_04375</name>
</gene>
<dbReference type="Proteomes" id="UP000230251">
    <property type="component" value="Unassembled WGS sequence"/>
</dbReference>
<dbReference type="Gene3D" id="2.40.300.10">
    <property type="entry name" value="Head decoration protein D"/>
    <property type="match status" value="2"/>
</dbReference>
<reference evidence="2" key="1">
    <citation type="submission" date="2017-09" db="EMBL/GenBank/DDBJ databases">
        <title>Depth-based differentiation of microbial function through sediment-hosted aquifers and enrichment of novel symbionts in the deep terrestrial subsurface.</title>
        <authorList>
            <person name="Probst A.J."/>
            <person name="Ladd B."/>
            <person name="Jarett J.K."/>
            <person name="Geller-Mcgrath D.E."/>
            <person name="Sieber C.M.K."/>
            <person name="Emerson J.B."/>
            <person name="Anantharaman K."/>
            <person name="Thomas B.C."/>
            <person name="Malmstrom R."/>
            <person name="Stieglmeier M."/>
            <person name="Klingl A."/>
            <person name="Woyke T."/>
            <person name="Ryan C.M."/>
            <person name="Banfield J.F."/>
        </authorList>
    </citation>
    <scope>NUCLEOTIDE SEQUENCE [LARGE SCALE GENOMIC DNA]</scope>
</reference>
<evidence type="ECO:0000313" key="2">
    <source>
        <dbReference type="Proteomes" id="UP000230251"/>
    </source>
</evidence>
<protein>
    <submittedName>
        <fullName evidence="1">Uncharacterized protein</fullName>
    </submittedName>
</protein>
<comment type="caution">
    <text evidence="1">The sequence shown here is derived from an EMBL/GenBank/DDBJ whole genome shotgun (WGS) entry which is preliminary data.</text>
</comment>
<name>A0A2M8EN00_9BACT</name>
<accession>A0A2M8EN00</accession>
<sequence>MNKQTPTTLLRRITTLFVVLFVICSIFGFSMPRLMNAYAASVPIIITYQGRILNLAGVPVSDSSLSMKFELYSASSGGSCLWSNSSTSCDGDTPAMTAARTITLTDGLFSESLGDTSLASPYAAIDETEFTTDSSIYLQVYIGGEELSPRKQLTSAPYAINADYLDGLDSTELQFFTDSGAVTYLTSATDDFAIGGTVFNASPFGVDESTNTVYIGDGSSASGSIVFKASDADTGSLSYSTDDAFVFSGGDIDVSGLSAWPSAVGTSSGMLHVNGTLTSGASGGTGVYGFLGLNVDVFNDSTETVGYDQDLIAITGEAQNSTSGELSNLYGLYGTATSQSTSVNAIGIKAVGVYGSAKNSGAGVTVPAAYGMLAQVIPDDGTMTAAYGISAQILSSSGAITTSYAGDFINTFEGTTRYGVRSGASGGTTNYSGYFYGAQVFVDNSIAPSTALLVDGPGDLYVYDQLEIAGNNQTTDAVIKLDTGNLITGAGLMIRRANSGTDFTGLQGLVNFTLDDTGSNGNLLYLNHDGTGKSLYIDQVGDGTALDVHGTSTTDYIAAFYNDGNADTNMGISIQACVDVSPTGACNYLIFKDGDGDSLGVVEGNGGGVVFASPGSDYAELFPGVYSDFDEGDILALDATGNIILATDDADMIGAFSTKANTLGNWVDGWESAGIYVPVALLGQVQVNINDSSGAIAVGDYITLSSTPGVGRRATGVGHVIGQALEAHTSGTGTIQVLVNPNWIAADILEEDGTATSVNSNLKLTSSGTATASTTGQNSNEFILRGSGWNGATVSDIDMSIITKVSDSADYGLSVSNDDGTEVAYISSEGNFAIAGRLYPSDRGTLQTDKYIYYDGSSGAGGDFMRTNASGWGAGSYDFAEMFPSTQTLSAGEVVIFASDDESVQRSTSKTYDDKIAGVVSTQPGFLAGENLPGHVPIALAGRVPTYVSGENGEIKVGDPLTTSAKPGYAMKATAAGPIVGYAMESFSGNTGAITVFIRPSYYDGGDIADAPGVDNSASGFTSVSKLDLSGSVNLNGDSIASIGSLVGIGSNWKISEDGQFSTKGQFVHLVKSYQGEDVETYAALSRNVTIQLTGTVELKQGSASIKFEDIDPKFNDIISNTQPYKVFLTADAPTNTLYAVNRSTSGFQIKENGGSSMATVDWMVIAYHKDFEPEEVEEDVPEDVDVEVEEVIDDIDVNEEEIVDESTDAEEVAGPISDIVEEVVTEAETVIEEEIIEEPAIVEEAVETPALVESADPELTTDTPVEEVVSTAEPIDIVVE</sequence>
<evidence type="ECO:0000313" key="1">
    <source>
        <dbReference type="EMBL" id="PJC24123.1"/>
    </source>
</evidence>
<dbReference type="EMBL" id="PFSI01000067">
    <property type="protein sequence ID" value="PJC24123.1"/>
    <property type="molecule type" value="Genomic_DNA"/>
</dbReference>
<organism evidence="1 2">
    <name type="scientific">Candidatus Uhrbacteria bacterium CG_4_9_14_0_2_um_filter_41_50</name>
    <dbReference type="NCBI Taxonomy" id="1975031"/>
    <lineage>
        <taxon>Bacteria</taxon>
        <taxon>Candidatus Uhriibacteriota</taxon>
    </lineage>
</organism>
<proteinExistence type="predicted"/>